<evidence type="ECO:0000256" key="6">
    <source>
        <dbReference type="ARBA" id="ARBA00022840"/>
    </source>
</evidence>
<dbReference type="PROSITE" id="PS51192">
    <property type="entry name" value="HELICASE_ATP_BIND_1"/>
    <property type="match status" value="1"/>
</dbReference>
<evidence type="ECO:0000256" key="5">
    <source>
        <dbReference type="ARBA" id="ARBA00022741"/>
    </source>
</evidence>
<keyword evidence="6 11" id="KW-0067">ATP-binding</keyword>
<keyword evidence="4" id="KW-0997">Cell inner membrane</keyword>
<dbReference type="InterPro" id="IPR011130">
    <property type="entry name" value="SecA_preprotein_X-link_dom"/>
</dbReference>
<evidence type="ECO:0000256" key="2">
    <source>
        <dbReference type="ARBA" id="ARBA00022475"/>
    </source>
</evidence>
<dbReference type="PANTHER" id="PTHR30612:SF11">
    <property type="entry name" value="PROTEIN TRANSLOCASE SUBUNIT SECA2, CHLOROPLASTIC"/>
    <property type="match status" value="1"/>
</dbReference>
<dbReference type="HAMAP" id="MF_01382">
    <property type="entry name" value="SecA"/>
    <property type="match status" value="1"/>
</dbReference>
<dbReference type="SMART" id="SM00957">
    <property type="entry name" value="SecA_DEAD"/>
    <property type="match status" value="1"/>
</dbReference>
<keyword evidence="7 11" id="KW-0653">Protein transport</keyword>
<dbReference type="AlphaFoldDB" id="A0A809SHH1"/>
<dbReference type="PROSITE" id="PS51194">
    <property type="entry name" value="HELICASE_CTER"/>
    <property type="match status" value="1"/>
</dbReference>
<dbReference type="GO" id="GO:0005524">
    <property type="term" value="F:ATP binding"/>
    <property type="evidence" value="ECO:0007669"/>
    <property type="project" value="UniProtKB-UniRule"/>
</dbReference>
<evidence type="ECO:0000313" key="16">
    <source>
        <dbReference type="Proteomes" id="UP000463939"/>
    </source>
</evidence>
<protein>
    <recommendedName>
        <fullName evidence="11">Protein translocase subunit SecA</fullName>
        <ecNumber evidence="11">7.4.2.8</ecNumber>
    </recommendedName>
</protein>
<gene>
    <name evidence="11" type="primary">secA</name>
    <name evidence="15" type="ORF">SFSGTM_15080</name>
</gene>
<dbReference type="InterPro" id="IPR036670">
    <property type="entry name" value="SecA_X-link_sf"/>
</dbReference>
<dbReference type="GO" id="GO:0065002">
    <property type="term" value="P:intracellular protein transmembrane transport"/>
    <property type="evidence" value="ECO:0007669"/>
    <property type="project" value="UniProtKB-UniRule"/>
</dbReference>
<evidence type="ECO:0000256" key="4">
    <source>
        <dbReference type="ARBA" id="ARBA00022519"/>
    </source>
</evidence>
<dbReference type="SUPFAM" id="SSF52540">
    <property type="entry name" value="P-loop containing nucleoside triphosphate hydrolases"/>
    <property type="match status" value="2"/>
</dbReference>
<comment type="function">
    <text evidence="11">Part of the Sec protein translocase complex. Interacts with the SecYEG preprotein conducting channel. Has a central role in coupling the hydrolysis of ATP to the transfer of proteins into and across the cell membrane, serving both as a receptor for the preprotein-SecB complex and as an ATP-driven molecular motor driving the stepwise translocation of polypeptide chains across the membrane.</text>
</comment>
<feature type="domain" description="SecA family profile" evidence="14">
    <location>
        <begin position="34"/>
        <end position="620"/>
    </location>
</feature>
<dbReference type="CDD" id="cd17928">
    <property type="entry name" value="DEXDc_SecA"/>
    <property type="match status" value="1"/>
</dbReference>
<dbReference type="Pfam" id="PF07517">
    <property type="entry name" value="SecA_DEAD"/>
    <property type="match status" value="1"/>
</dbReference>
<dbReference type="CDD" id="cd18803">
    <property type="entry name" value="SF2_C_secA"/>
    <property type="match status" value="1"/>
</dbReference>
<keyword evidence="8 11" id="KW-1278">Translocase</keyword>
<organism evidence="15 16">
    <name type="scientific">Sulfuriferula nivalis</name>
    <dbReference type="NCBI Taxonomy" id="2675298"/>
    <lineage>
        <taxon>Bacteria</taxon>
        <taxon>Pseudomonadati</taxon>
        <taxon>Pseudomonadota</taxon>
        <taxon>Betaproteobacteria</taxon>
        <taxon>Nitrosomonadales</taxon>
        <taxon>Sulfuricellaceae</taxon>
        <taxon>Sulfuriferula</taxon>
    </lineage>
</organism>
<dbReference type="GO" id="GO:0006605">
    <property type="term" value="P:protein targeting"/>
    <property type="evidence" value="ECO:0007669"/>
    <property type="project" value="UniProtKB-UniRule"/>
</dbReference>
<dbReference type="GO" id="GO:0005737">
    <property type="term" value="C:cytoplasm"/>
    <property type="evidence" value="ECO:0007669"/>
    <property type="project" value="UniProtKB-SubCell"/>
</dbReference>
<name>A0A809SHH1_9PROT</name>
<dbReference type="GO" id="GO:0008564">
    <property type="term" value="F:protein-exporting ATPase activity"/>
    <property type="evidence" value="ECO:0007669"/>
    <property type="project" value="UniProtKB-EC"/>
</dbReference>
<dbReference type="EC" id="7.4.2.8" evidence="11"/>
<keyword evidence="5 11" id="KW-0547">Nucleotide-binding</keyword>
<comment type="subunit">
    <text evidence="11">Monomer and homodimer. Part of the essential Sec protein translocation apparatus which comprises SecA, SecYEG and auxiliary proteins SecDF-YajC and YidC.</text>
</comment>
<dbReference type="SUPFAM" id="SSF81767">
    <property type="entry name" value="Pre-protein crosslinking domain of SecA"/>
    <property type="match status" value="1"/>
</dbReference>
<dbReference type="KEGG" id="sniv:SFSGTM_15080"/>
<comment type="catalytic activity">
    <reaction evidence="11">
        <text>ATP + H2O + cellular proteinSide 1 = ADP + phosphate + cellular proteinSide 2.</text>
        <dbReference type="EC" id="7.4.2.8"/>
    </reaction>
</comment>
<feature type="binding site" evidence="11">
    <location>
        <position position="543"/>
    </location>
    <ligand>
        <name>ATP</name>
        <dbReference type="ChEBI" id="CHEBI:30616"/>
    </ligand>
</feature>
<dbReference type="PANTHER" id="PTHR30612">
    <property type="entry name" value="SECA INNER MEMBRANE COMPONENT OF SEC PROTEIN SECRETION SYSTEM"/>
    <property type="match status" value="1"/>
</dbReference>
<evidence type="ECO:0000256" key="10">
    <source>
        <dbReference type="ARBA" id="ARBA00023136"/>
    </source>
</evidence>
<dbReference type="InterPro" id="IPR027417">
    <property type="entry name" value="P-loop_NTPase"/>
</dbReference>
<dbReference type="InterPro" id="IPR000185">
    <property type="entry name" value="SecA"/>
</dbReference>
<evidence type="ECO:0000256" key="1">
    <source>
        <dbReference type="ARBA" id="ARBA00022448"/>
    </source>
</evidence>
<evidence type="ECO:0000256" key="7">
    <source>
        <dbReference type="ARBA" id="ARBA00022927"/>
    </source>
</evidence>
<comment type="subcellular location">
    <subcellularLocation>
        <location evidence="11">Cell membrane</location>
        <topology evidence="11">Peripheral membrane protein</topology>
        <orientation evidence="11">Cytoplasmic side</orientation>
    </subcellularLocation>
    <subcellularLocation>
        <location evidence="11">Cytoplasm</location>
    </subcellularLocation>
    <text evidence="11">Distribution is 50-50.</text>
</comment>
<keyword evidence="9 11" id="KW-0811">Translocation</keyword>
<keyword evidence="2 11" id="KW-1003">Cell membrane</keyword>
<dbReference type="Pfam" id="PF21090">
    <property type="entry name" value="P-loop_SecA"/>
    <property type="match status" value="2"/>
</dbReference>
<dbReference type="Gene3D" id="3.90.1440.10">
    <property type="entry name" value="SecA, preprotein cross-linking domain"/>
    <property type="match status" value="1"/>
</dbReference>
<dbReference type="PRINTS" id="PR00906">
    <property type="entry name" value="SECA"/>
</dbReference>
<dbReference type="InterPro" id="IPR014018">
    <property type="entry name" value="SecA_motor_DEAD"/>
</dbReference>
<proteinExistence type="inferred from homology"/>
<dbReference type="SMART" id="SM00958">
    <property type="entry name" value="SecA_PP_bind"/>
    <property type="match status" value="1"/>
</dbReference>
<evidence type="ECO:0000256" key="8">
    <source>
        <dbReference type="ARBA" id="ARBA00022967"/>
    </source>
</evidence>
<dbReference type="GO" id="GO:0005886">
    <property type="term" value="C:plasma membrane"/>
    <property type="evidence" value="ECO:0007669"/>
    <property type="project" value="UniProtKB-SubCell"/>
</dbReference>
<evidence type="ECO:0000256" key="11">
    <source>
        <dbReference type="HAMAP-Rule" id="MF_01382"/>
    </source>
</evidence>
<evidence type="ECO:0000256" key="9">
    <source>
        <dbReference type="ARBA" id="ARBA00023010"/>
    </source>
</evidence>
<dbReference type="GO" id="GO:0017038">
    <property type="term" value="P:protein import"/>
    <property type="evidence" value="ECO:0007669"/>
    <property type="project" value="InterPro"/>
</dbReference>
<feature type="domain" description="Helicase ATP-binding" evidence="12">
    <location>
        <begin position="120"/>
        <end position="295"/>
    </location>
</feature>
<evidence type="ECO:0000259" key="13">
    <source>
        <dbReference type="PROSITE" id="PS51194"/>
    </source>
</evidence>
<sequence>MSNVAALIKGRSLKVSDGVYLERTRDREPVFEEYLRALSARIPKLKSRTKRLRKFIAEANAVEAEMHVLDDQELVASLNSTCIEMRQQGFADKLLARAFAAVREASLRTIGMRHHDVQLVGGWVLLQGMIAEMNTGEGKTLVATLAACTAAAAGASVHVITVNDYLAERDAKLNLPLYNFFNLRVGVVIQGLSPGQRRAEYACDVVYVSNKEVVFDYLKDRIATGAALATHYHLRRLYGSGQQPSLIMRGLHVAIVDEADSILIDEARTPLIISETVNDEHAALLYHTALDLARRLVRGEHFNISGHHEVWVTSQGEQYMRELSAGLTGVWTSALWRHELLQKALTALWCYRRDQHYIVQDGKVEIVDEFSGRVMPDRSWESGLHQIIEAKEGCEITGQRKTLSRMTYQRFLGRYLLLCGMTGTAAEVMPELKRVYDLEVYTVPTHVPSRRERLANQFSITAEERWQAVVKRAIELSQIGTAILIGTRSVEASENLSARFHERGIVHAVLNARNDREEAEIVAQAGQSGRITIATNMAGRGTDIKPSDEVVKIGGLHVILTEFHESARVDRQLFGRSARQGQPGTVEAMVSLDDDLFIRYAPLLLNIARRVSITQGKPPLWLLNLLVDYAQMAAERHNAGIRTATLKQDRKLQSLLAFAGIPS</sequence>
<evidence type="ECO:0000256" key="3">
    <source>
        <dbReference type="ARBA" id="ARBA00022490"/>
    </source>
</evidence>
<dbReference type="FunFam" id="3.40.50.300:FF:000429">
    <property type="entry name" value="Preprotein translocase subunit SecA"/>
    <property type="match status" value="1"/>
</dbReference>
<dbReference type="PROSITE" id="PS51196">
    <property type="entry name" value="SECA_MOTOR_DEAD"/>
    <property type="match status" value="1"/>
</dbReference>
<keyword evidence="16" id="KW-1185">Reference proteome</keyword>
<keyword evidence="3 11" id="KW-0963">Cytoplasm</keyword>
<evidence type="ECO:0000259" key="12">
    <source>
        <dbReference type="PROSITE" id="PS51192"/>
    </source>
</evidence>
<reference evidence="16" key="1">
    <citation type="submission" date="2019-11" db="EMBL/GenBank/DDBJ databases">
        <title>Isolation and characterization of a novel species in the genus Sulfuriferula.</title>
        <authorList>
            <person name="Mochizuki J."/>
            <person name="Kojima H."/>
            <person name="Fukui M."/>
        </authorList>
    </citation>
    <scope>NUCLEOTIDE SEQUENCE [LARGE SCALE GENOMIC DNA]</scope>
    <source>
        <strain evidence="16">SGTM</strain>
    </source>
</reference>
<accession>A0A809SHH1</accession>
<keyword evidence="10 11" id="KW-0472">Membrane</keyword>
<feature type="binding site" evidence="11">
    <location>
        <position position="118"/>
    </location>
    <ligand>
        <name>ATP</name>
        <dbReference type="ChEBI" id="CHEBI:30616"/>
    </ligand>
</feature>
<feature type="domain" description="Helicase C-terminal" evidence="13">
    <location>
        <begin position="475"/>
        <end position="626"/>
    </location>
</feature>
<dbReference type="Pfam" id="PF01043">
    <property type="entry name" value="SecA_PP_bind"/>
    <property type="match status" value="1"/>
</dbReference>
<evidence type="ECO:0000259" key="14">
    <source>
        <dbReference type="PROSITE" id="PS51196"/>
    </source>
</evidence>
<dbReference type="InterPro" id="IPR044722">
    <property type="entry name" value="SecA_SF2_C"/>
</dbReference>
<dbReference type="Gene3D" id="3.40.50.300">
    <property type="entry name" value="P-loop containing nucleotide triphosphate hydrolases"/>
    <property type="match status" value="2"/>
</dbReference>
<dbReference type="RefSeq" id="WP_162084664.1">
    <property type="nucleotide sequence ID" value="NZ_AP021881.1"/>
</dbReference>
<dbReference type="InterPro" id="IPR001650">
    <property type="entry name" value="Helicase_C-like"/>
</dbReference>
<keyword evidence="1 11" id="KW-0813">Transport</keyword>
<evidence type="ECO:0000313" key="15">
    <source>
        <dbReference type="EMBL" id="BBP00800.1"/>
    </source>
</evidence>
<dbReference type="EMBL" id="AP021881">
    <property type="protein sequence ID" value="BBP00800.1"/>
    <property type="molecule type" value="Genomic_DNA"/>
</dbReference>
<dbReference type="InterPro" id="IPR011115">
    <property type="entry name" value="SecA_DEAD"/>
</dbReference>
<dbReference type="Proteomes" id="UP000463939">
    <property type="component" value="Chromosome"/>
</dbReference>
<comment type="similarity">
    <text evidence="11">Belongs to the SecA family.</text>
</comment>
<dbReference type="InterPro" id="IPR014001">
    <property type="entry name" value="Helicase_ATP-bd"/>
</dbReference>
<feature type="binding site" evidence="11">
    <location>
        <begin position="136"/>
        <end position="140"/>
    </location>
    <ligand>
        <name>ATP</name>
        <dbReference type="ChEBI" id="CHEBI:30616"/>
    </ligand>
</feature>